<dbReference type="EMBL" id="OFTC01000029">
    <property type="protein sequence ID" value="SOZ37509.1"/>
    <property type="molecule type" value="Genomic_DNA"/>
</dbReference>
<organism evidence="2 3">
    <name type="scientific">Cupriavidus neocaledonicus</name>
    <dbReference type="NCBI Taxonomy" id="1040979"/>
    <lineage>
        <taxon>Bacteria</taxon>
        <taxon>Pseudomonadati</taxon>
        <taxon>Pseudomonadota</taxon>
        <taxon>Betaproteobacteria</taxon>
        <taxon>Burkholderiales</taxon>
        <taxon>Burkholderiaceae</taxon>
        <taxon>Cupriavidus</taxon>
    </lineage>
</organism>
<feature type="compositionally biased region" description="Gly residues" evidence="1">
    <location>
        <begin position="300"/>
        <end position="323"/>
    </location>
</feature>
<reference evidence="2 3" key="1">
    <citation type="submission" date="2018-01" db="EMBL/GenBank/DDBJ databases">
        <authorList>
            <person name="Clerissi C."/>
        </authorList>
    </citation>
    <scope>NUCLEOTIDE SEQUENCE [LARGE SCALE GENOMIC DNA]</scope>
    <source>
        <strain evidence="2">Cupriavidus taiwanensis STM 6082</strain>
    </source>
</reference>
<feature type="region of interest" description="Disordered" evidence="1">
    <location>
        <begin position="282"/>
        <end position="324"/>
    </location>
</feature>
<feature type="compositionally biased region" description="Basic and acidic residues" evidence="1">
    <location>
        <begin position="282"/>
        <end position="298"/>
    </location>
</feature>
<dbReference type="Proteomes" id="UP000256710">
    <property type="component" value="Unassembled WGS sequence"/>
</dbReference>
<proteinExistence type="predicted"/>
<evidence type="ECO:0000313" key="2">
    <source>
        <dbReference type="EMBL" id="SOZ37509.1"/>
    </source>
</evidence>
<evidence type="ECO:0000313" key="3">
    <source>
        <dbReference type="Proteomes" id="UP000256710"/>
    </source>
</evidence>
<keyword evidence="3" id="KW-1185">Reference proteome</keyword>
<protein>
    <submittedName>
        <fullName evidence="2">Uncharacterized protein</fullName>
    </submittedName>
</protein>
<gene>
    <name evidence="2" type="ORF">CBM2605_A70109</name>
</gene>
<accession>A0ABY1V449</accession>
<sequence length="359" mass="38560">MRSVERDLGGGGDALVLGHFALDLRGKVRRGVAHRGRAQFFQLGLDLRQRQHLDRGGMQLVLQVGRQVGRRDQAEPGGVVDFAQAELGKGRHVGQRGHALGRGHRERAQLAALDERQRRRQVVEQHLHLAGQRVVQRRAHALVRHVQQFGLAAQLEQFAHHVRDAAVAGRAIGQLARLRLRQRDEGFHVGGLDRRVDAHHVRHRGQVRDGSEVLGGIVGQARVDRRIDAMGRGRGDAQRVAVRRGLGQEGGADAAAGAAAVVDHHGLAQLLAELVGDDARDDVGGAAGGERHHQRDRLGGVAGLGGGAERQAGGEGGRGGGEGAEQVATLHDLCGERYQGRDKGVFTILLVQAEPSQTK</sequence>
<comment type="caution">
    <text evidence="2">The sequence shown here is derived from an EMBL/GenBank/DDBJ whole genome shotgun (WGS) entry which is preliminary data.</text>
</comment>
<name>A0ABY1V449_9BURK</name>
<evidence type="ECO:0000256" key="1">
    <source>
        <dbReference type="SAM" id="MobiDB-lite"/>
    </source>
</evidence>